<name>A0A1C7M309_GRIFR</name>
<feature type="transmembrane region" description="Helical" evidence="1">
    <location>
        <begin position="47"/>
        <end position="67"/>
    </location>
</feature>
<organism evidence="2 3">
    <name type="scientific">Grifola frondosa</name>
    <name type="common">Maitake</name>
    <name type="synonym">Polyporus frondosus</name>
    <dbReference type="NCBI Taxonomy" id="5627"/>
    <lineage>
        <taxon>Eukaryota</taxon>
        <taxon>Fungi</taxon>
        <taxon>Dikarya</taxon>
        <taxon>Basidiomycota</taxon>
        <taxon>Agaricomycotina</taxon>
        <taxon>Agaricomycetes</taxon>
        <taxon>Polyporales</taxon>
        <taxon>Grifolaceae</taxon>
        <taxon>Grifola</taxon>
    </lineage>
</organism>
<feature type="transmembrane region" description="Helical" evidence="1">
    <location>
        <begin position="20"/>
        <end position="41"/>
    </location>
</feature>
<accession>A0A1C7M309</accession>
<keyword evidence="1" id="KW-0812">Transmembrane</keyword>
<reference evidence="2 3" key="1">
    <citation type="submission" date="2016-03" db="EMBL/GenBank/DDBJ databases">
        <title>Whole genome sequencing of Grifola frondosa 9006-11.</title>
        <authorList>
            <person name="Min B."/>
            <person name="Park H."/>
            <person name="Kim J.-G."/>
            <person name="Cho H."/>
            <person name="Oh Y.-L."/>
            <person name="Kong W.-S."/>
            <person name="Choi I.-G."/>
        </authorList>
    </citation>
    <scope>NUCLEOTIDE SEQUENCE [LARGE SCALE GENOMIC DNA]</scope>
    <source>
        <strain evidence="2 3">9006-11</strain>
    </source>
</reference>
<sequence length="103" mass="11760">MSTSNASYSEFMLSLVPRQINFWISTTLAVWILAICSLVDLSSVACANVWLCLSLITGGLSMVTYTMHIDHDISFRLCSELHRLHPHRLRHDQSRKLRCRVSP</sequence>
<protein>
    <submittedName>
        <fullName evidence="2">Uncharacterized protein</fullName>
    </submittedName>
</protein>
<comment type="caution">
    <text evidence="2">The sequence shown here is derived from an EMBL/GenBank/DDBJ whole genome shotgun (WGS) entry which is preliminary data.</text>
</comment>
<evidence type="ECO:0000256" key="1">
    <source>
        <dbReference type="SAM" id="Phobius"/>
    </source>
</evidence>
<dbReference type="EMBL" id="LUGG01000017">
    <property type="protein sequence ID" value="OBZ69434.1"/>
    <property type="molecule type" value="Genomic_DNA"/>
</dbReference>
<keyword evidence="1" id="KW-0472">Membrane</keyword>
<dbReference type="AlphaFoldDB" id="A0A1C7M309"/>
<keyword evidence="3" id="KW-1185">Reference proteome</keyword>
<evidence type="ECO:0000313" key="3">
    <source>
        <dbReference type="Proteomes" id="UP000092993"/>
    </source>
</evidence>
<evidence type="ECO:0000313" key="2">
    <source>
        <dbReference type="EMBL" id="OBZ69434.1"/>
    </source>
</evidence>
<dbReference type="Proteomes" id="UP000092993">
    <property type="component" value="Unassembled WGS sequence"/>
</dbReference>
<proteinExistence type="predicted"/>
<gene>
    <name evidence="2" type="ORF">A0H81_10687</name>
</gene>
<keyword evidence="1" id="KW-1133">Transmembrane helix</keyword>